<dbReference type="InterPro" id="IPR036052">
    <property type="entry name" value="TrpB-like_PALP_sf"/>
</dbReference>
<keyword evidence="4" id="KW-1185">Reference proteome</keyword>
<feature type="region of interest" description="Disordered" evidence="1">
    <location>
        <begin position="141"/>
        <end position="168"/>
    </location>
</feature>
<dbReference type="AlphaFoldDB" id="A0A4S2MVN0"/>
<dbReference type="CDD" id="cd00158">
    <property type="entry name" value="RHOD"/>
    <property type="match status" value="1"/>
</dbReference>
<dbReference type="EMBL" id="ML220123">
    <property type="protein sequence ID" value="TGZ80668.1"/>
    <property type="molecule type" value="Genomic_DNA"/>
</dbReference>
<protein>
    <submittedName>
        <fullName evidence="3">Cysteine synthase B</fullName>
    </submittedName>
</protein>
<dbReference type="Pfam" id="PF00291">
    <property type="entry name" value="PALP"/>
    <property type="match status" value="1"/>
</dbReference>
<accession>A0A4S2MVN0</accession>
<dbReference type="InterPro" id="IPR001926">
    <property type="entry name" value="TrpB-like_PALP"/>
</dbReference>
<dbReference type="InterPro" id="IPR001763">
    <property type="entry name" value="Rhodanese-like_dom"/>
</dbReference>
<gene>
    <name evidence="3" type="ORF">EX30DRAFT_364340</name>
</gene>
<dbReference type="SUPFAM" id="SSF52821">
    <property type="entry name" value="Rhodanese/Cell cycle control phosphatase"/>
    <property type="match status" value="1"/>
</dbReference>
<feature type="domain" description="Rhodanese" evidence="2">
    <location>
        <begin position="420"/>
        <end position="533"/>
    </location>
</feature>
<dbReference type="InParanoid" id="A0A4S2MVN0"/>
<name>A0A4S2MVN0_9PEZI</name>
<evidence type="ECO:0000313" key="4">
    <source>
        <dbReference type="Proteomes" id="UP000298138"/>
    </source>
</evidence>
<dbReference type="SMART" id="SM00450">
    <property type="entry name" value="RHOD"/>
    <property type="match status" value="1"/>
</dbReference>
<dbReference type="OrthoDB" id="10259545at2759"/>
<reference evidence="3 4" key="1">
    <citation type="submission" date="2019-04" db="EMBL/GenBank/DDBJ databases">
        <title>Comparative genomics and transcriptomics to analyze fruiting body development in filamentous ascomycetes.</title>
        <authorList>
            <consortium name="DOE Joint Genome Institute"/>
            <person name="Lutkenhaus R."/>
            <person name="Traeger S."/>
            <person name="Breuer J."/>
            <person name="Kuo A."/>
            <person name="Lipzen A."/>
            <person name="Pangilinan J."/>
            <person name="Dilworth D."/>
            <person name="Sandor L."/>
            <person name="Poggeler S."/>
            <person name="Barry K."/>
            <person name="Grigoriev I.V."/>
            <person name="Nowrousian M."/>
        </authorList>
    </citation>
    <scope>NUCLEOTIDE SEQUENCE [LARGE SCALE GENOMIC DNA]</scope>
    <source>
        <strain evidence="3 4">CBS 389.68</strain>
    </source>
</reference>
<feature type="compositionally biased region" description="Polar residues" evidence="1">
    <location>
        <begin position="398"/>
        <end position="418"/>
    </location>
</feature>
<dbReference type="FunFam" id="3.40.50.1100:FF:000058">
    <property type="entry name" value="Cysteine synthase B, putative"/>
    <property type="match status" value="1"/>
</dbReference>
<dbReference type="InterPro" id="IPR050214">
    <property type="entry name" value="Cys_Synth/Cystath_Beta-Synth"/>
</dbReference>
<dbReference type="STRING" id="341454.A0A4S2MVN0"/>
<feature type="region of interest" description="Disordered" evidence="1">
    <location>
        <begin position="380"/>
        <end position="418"/>
    </location>
</feature>
<dbReference type="PANTHER" id="PTHR10314">
    <property type="entry name" value="CYSTATHIONINE BETA-SYNTHASE"/>
    <property type="match status" value="1"/>
</dbReference>
<dbReference type="InterPro" id="IPR036873">
    <property type="entry name" value="Rhodanese-like_dom_sf"/>
</dbReference>
<dbReference type="SUPFAM" id="SSF53686">
    <property type="entry name" value="Tryptophan synthase beta subunit-like PLP-dependent enzymes"/>
    <property type="match status" value="1"/>
</dbReference>
<organism evidence="3 4">
    <name type="scientific">Ascodesmis nigricans</name>
    <dbReference type="NCBI Taxonomy" id="341454"/>
    <lineage>
        <taxon>Eukaryota</taxon>
        <taxon>Fungi</taxon>
        <taxon>Dikarya</taxon>
        <taxon>Ascomycota</taxon>
        <taxon>Pezizomycotina</taxon>
        <taxon>Pezizomycetes</taxon>
        <taxon>Pezizales</taxon>
        <taxon>Ascodesmidaceae</taxon>
        <taxon>Ascodesmis</taxon>
    </lineage>
</organism>
<evidence type="ECO:0000259" key="2">
    <source>
        <dbReference type="PROSITE" id="PS50206"/>
    </source>
</evidence>
<dbReference type="PROSITE" id="PS50206">
    <property type="entry name" value="RHODANESE_3"/>
    <property type="match status" value="1"/>
</dbReference>
<proteinExistence type="predicted"/>
<evidence type="ECO:0000256" key="1">
    <source>
        <dbReference type="SAM" id="MobiDB-lite"/>
    </source>
</evidence>
<dbReference type="Gene3D" id="3.40.250.10">
    <property type="entry name" value="Rhodanese-like domain"/>
    <property type="match status" value="1"/>
</dbReference>
<dbReference type="Pfam" id="PF00581">
    <property type="entry name" value="Rhodanese"/>
    <property type="match status" value="1"/>
</dbReference>
<dbReference type="Gene3D" id="3.40.50.1100">
    <property type="match status" value="2"/>
</dbReference>
<sequence>MASHVGNPLNVYTGPDAVAQYYNPDLGPPVPLVEIPDKLNPYRKDGVRIYAKIMSCLPANNVKSLPGKALNMLEKCVKPNDTKTIIEYSSGSTVVSMSLIARAIHGVDDVRAFLSNKTTDAKLNMMRFFGLRITLFGGPSQPEPADPRGGIHRAQQMAAERDDTVNPNQYENIDNPKAHSRWTGPQLLKQLPHLNVLAAGLGTSGTLTGIGTYLKATKPSVHIVGVCTAPGDRVPGPRSHALLAPVQFPWKSSLDSLEEVGSYDSFSLSMALSREGLIVGPSSGFNLKGLFQFLEKRKQSNTLQDLAGEDGEIHCVFICCDLPYQYLNEYFTILGESAFHPIENEELKSVDLWRYDEAWELPLPAAVEKWYTELDTDYDSGLSDSDTSTPDSEKSESETTSFPKPRRQTVQIPSSSTHQLQRNTVLLDLRPQAEFQEWHLPGSCNFPLESFNDPMPTATESPFKDPKILAMRWRELEEVFNPNASARTPYSAALVAGLKSCSVGLVCRDGDTARVATSVLRAKGVEAWSLKGGAWGVGK</sequence>
<dbReference type="Proteomes" id="UP000298138">
    <property type="component" value="Unassembled WGS sequence"/>
</dbReference>
<evidence type="ECO:0000313" key="3">
    <source>
        <dbReference type="EMBL" id="TGZ80668.1"/>
    </source>
</evidence>